<comment type="caution">
    <text evidence="8">The sequence shown here is derived from an EMBL/GenBank/DDBJ whole genome shotgun (WGS) entry which is preliminary data.</text>
</comment>
<organism evidence="8 9">
    <name type="scientific">Sphingomonas oryzagri</name>
    <dbReference type="NCBI Taxonomy" id="3042314"/>
    <lineage>
        <taxon>Bacteria</taxon>
        <taxon>Pseudomonadati</taxon>
        <taxon>Pseudomonadota</taxon>
        <taxon>Alphaproteobacteria</taxon>
        <taxon>Sphingomonadales</taxon>
        <taxon>Sphingomonadaceae</taxon>
        <taxon>Sphingomonas</taxon>
    </lineage>
</organism>
<feature type="transmembrane region" description="Helical" evidence="7">
    <location>
        <begin position="47"/>
        <end position="68"/>
    </location>
</feature>
<dbReference type="InterPro" id="IPR036458">
    <property type="entry name" value="Na:dicarbo_symporter_sf"/>
</dbReference>
<feature type="transmembrane region" description="Helical" evidence="7">
    <location>
        <begin position="353"/>
        <end position="379"/>
    </location>
</feature>
<evidence type="ECO:0000256" key="6">
    <source>
        <dbReference type="ARBA" id="ARBA00023136"/>
    </source>
</evidence>
<feature type="transmembrane region" description="Helical" evidence="7">
    <location>
        <begin position="157"/>
        <end position="174"/>
    </location>
</feature>
<keyword evidence="5 7" id="KW-1133">Transmembrane helix</keyword>
<evidence type="ECO:0000256" key="7">
    <source>
        <dbReference type="SAM" id="Phobius"/>
    </source>
</evidence>
<dbReference type="Gene3D" id="1.10.3860.10">
    <property type="entry name" value="Sodium:dicarboxylate symporter"/>
    <property type="match status" value="1"/>
</dbReference>
<accession>A0ABT6N1H0</accession>
<evidence type="ECO:0000313" key="8">
    <source>
        <dbReference type="EMBL" id="MDH7639143.1"/>
    </source>
</evidence>
<dbReference type="Pfam" id="PF00375">
    <property type="entry name" value="SDF"/>
    <property type="match status" value="1"/>
</dbReference>
<keyword evidence="3 7" id="KW-0812">Transmembrane</keyword>
<sequence>MNPASETRRFGVFGQLWFQVLVGTAAGIALGHFLPTTGAAMKPLGDAFIALIRMMIGPVIFCTVVHGIAGMNDMKSVGRIALKSIVYFEAITILALFVALVAVDLWKPGAGMNINPANLDAKSVATYLHTAQEQTVSGYLLHIIPKTYASAFTDGEVLQVLFTSVLFGIALAAMGERGKPVFSLIESLSGAFFKIVGYVMYFAPIGAFGAIAFTVGKFGSASLLSLGELIGEFFIVCALFTAVVFGLVSRLVGVSLWRLLVYIRDEIVVVAATTSTETVLPRVMQKMRDAGCKESVVGFVVPAGYSFNLDGTCLYLVTVAVFLAQATNTHLTLWHELALIAVLLLTSKGAAGVAGAAFVVLAATLSATGTIPVASIALILGIHRILAEGLTFVNLVGNCLAAVVVARWEGAVDDRRLAETIGTAALRRRHLAVA</sequence>
<protein>
    <submittedName>
        <fullName evidence="8">C4-dicarboxylate transporter DctA</fullName>
    </submittedName>
</protein>
<dbReference type="EMBL" id="JARYGZ010000001">
    <property type="protein sequence ID" value="MDH7639143.1"/>
    <property type="molecule type" value="Genomic_DNA"/>
</dbReference>
<feature type="transmembrane region" description="Helical" evidence="7">
    <location>
        <begin position="296"/>
        <end position="323"/>
    </location>
</feature>
<evidence type="ECO:0000256" key="3">
    <source>
        <dbReference type="ARBA" id="ARBA00022692"/>
    </source>
</evidence>
<dbReference type="Proteomes" id="UP001160625">
    <property type="component" value="Unassembled WGS sequence"/>
</dbReference>
<evidence type="ECO:0000256" key="1">
    <source>
        <dbReference type="ARBA" id="ARBA00004141"/>
    </source>
</evidence>
<feature type="transmembrane region" description="Helical" evidence="7">
    <location>
        <begin position="80"/>
        <end position="103"/>
    </location>
</feature>
<feature type="transmembrane region" description="Helical" evidence="7">
    <location>
        <begin position="195"/>
        <end position="213"/>
    </location>
</feature>
<dbReference type="PANTHER" id="PTHR42865:SF1">
    <property type="entry name" value="AEROBIC C4-DICARBOXYLATE TRANSPORT PROTEIN"/>
    <property type="match status" value="1"/>
</dbReference>
<feature type="transmembrane region" description="Helical" evidence="7">
    <location>
        <begin position="12"/>
        <end position="35"/>
    </location>
</feature>
<keyword evidence="4" id="KW-0769">Symport</keyword>
<name>A0ABT6N1H0_9SPHN</name>
<gene>
    <name evidence="8" type="primary">dctA</name>
    <name evidence="8" type="ORF">QGN17_10410</name>
</gene>
<evidence type="ECO:0000256" key="4">
    <source>
        <dbReference type="ARBA" id="ARBA00022847"/>
    </source>
</evidence>
<feature type="transmembrane region" description="Helical" evidence="7">
    <location>
        <begin position="385"/>
        <end position="406"/>
    </location>
</feature>
<keyword evidence="6 7" id="KW-0472">Membrane</keyword>
<dbReference type="PROSITE" id="PS00713">
    <property type="entry name" value="NA_DICARBOXYL_SYMP_1"/>
    <property type="match status" value="1"/>
</dbReference>
<feature type="transmembrane region" description="Helical" evidence="7">
    <location>
        <begin position="329"/>
        <end position="346"/>
    </location>
</feature>
<keyword evidence="2" id="KW-0813">Transport</keyword>
<feature type="transmembrane region" description="Helical" evidence="7">
    <location>
        <begin position="233"/>
        <end position="257"/>
    </location>
</feature>
<dbReference type="InterPro" id="IPR018107">
    <property type="entry name" value="Na-dicarboxylate_symporter_CS"/>
</dbReference>
<evidence type="ECO:0000313" key="9">
    <source>
        <dbReference type="Proteomes" id="UP001160625"/>
    </source>
</evidence>
<evidence type="ECO:0000256" key="2">
    <source>
        <dbReference type="ARBA" id="ARBA00022448"/>
    </source>
</evidence>
<dbReference type="PANTHER" id="PTHR42865">
    <property type="entry name" value="PROTON/GLUTAMATE-ASPARTATE SYMPORTER"/>
    <property type="match status" value="1"/>
</dbReference>
<reference evidence="8" key="1">
    <citation type="submission" date="2023-04" db="EMBL/GenBank/DDBJ databases">
        <title>Sphingomonas sp. MAHUQ-71 isolated from rice field.</title>
        <authorList>
            <person name="Huq M.A."/>
        </authorList>
    </citation>
    <scope>NUCLEOTIDE SEQUENCE</scope>
    <source>
        <strain evidence="8">MAHUQ-71</strain>
    </source>
</reference>
<keyword evidence="9" id="KW-1185">Reference proteome</keyword>
<proteinExistence type="predicted"/>
<dbReference type="SUPFAM" id="SSF118215">
    <property type="entry name" value="Proton glutamate symport protein"/>
    <property type="match status" value="1"/>
</dbReference>
<dbReference type="PRINTS" id="PR00173">
    <property type="entry name" value="EDTRNSPORT"/>
</dbReference>
<comment type="subcellular location">
    <subcellularLocation>
        <location evidence="1">Membrane</location>
        <topology evidence="1">Multi-pass membrane protein</topology>
    </subcellularLocation>
</comment>
<dbReference type="NCBIfam" id="NF002461">
    <property type="entry name" value="PRK01663.1"/>
    <property type="match status" value="1"/>
</dbReference>
<dbReference type="InterPro" id="IPR001991">
    <property type="entry name" value="Na-dicarboxylate_symporter"/>
</dbReference>
<evidence type="ECO:0000256" key="5">
    <source>
        <dbReference type="ARBA" id="ARBA00022989"/>
    </source>
</evidence>
<dbReference type="RefSeq" id="WP_281044407.1">
    <property type="nucleotide sequence ID" value="NZ_JARYGZ010000001.1"/>
</dbReference>